<dbReference type="InterPro" id="IPR027417">
    <property type="entry name" value="P-loop_NTPase"/>
</dbReference>
<evidence type="ECO:0000313" key="1">
    <source>
        <dbReference type="EMBL" id="PJF19867.1"/>
    </source>
</evidence>
<dbReference type="Proteomes" id="UP000240830">
    <property type="component" value="Unassembled WGS sequence"/>
</dbReference>
<protein>
    <recommendedName>
        <fullName evidence="3">Elongator complex protein 6</fullName>
    </recommendedName>
</protein>
<keyword evidence="2" id="KW-1185">Reference proteome</keyword>
<organism evidence="1 2">
    <name type="scientific">Paramicrosporidium saccamoebae</name>
    <dbReference type="NCBI Taxonomy" id="1246581"/>
    <lineage>
        <taxon>Eukaryota</taxon>
        <taxon>Fungi</taxon>
        <taxon>Fungi incertae sedis</taxon>
        <taxon>Cryptomycota</taxon>
        <taxon>Cryptomycota incertae sedis</taxon>
        <taxon>Paramicrosporidium</taxon>
    </lineage>
</organism>
<reference evidence="1 2" key="1">
    <citation type="submission" date="2016-10" db="EMBL/GenBank/DDBJ databases">
        <title>The genome of Paramicrosporidium saccamoebae is the missing link in understanding Cryptomycota and Microsporidia evolution.</title>
        <authorList>
            <person name="Quandt C.A."/>
            <person name="Beaudet D."/>
            <person name="Corsaro D."/>
            <person name="Michel R."/>
            <person name="Corradi N."/>
            <person name="James T."/>
        </authorList>
    </citation>
    <scope>NUCLEOTIDE SEQUENCE [LARGE SCALE GENOMIC DNA]</scope>
    <source>
        <strain evidence="1 2">KSL3</strain>
    </source>
</reference>
<dbReference type="EMBL" id="MTSL01000035">
    <property type="protein sequence ID" value="PJF19867.1"/>
    <property type="molecule type" value="Genomic_DNA"/>
</dbReference>
<proteinExistence type="predicted"/>
<evidence type="ECO:0000313" key="2">
    <source>
        <dbReference type="Proteomes" id="UP000240830"/>
    </source>
</evidence>
<sequence>MAWQPVSSWKVAGEKPKVCILDEIGCDGRPFVHTIIAETCKRADGPFVVLLSLECPLGEYVSTGRRLGHDLNLASIQTRFASICCFADESLDLTTADAADVMVQRVQSLKSTRPVFIVLEGLHILPSLGWSLFSIMTFVKRLEDISERICIRANRQTCHGVALSRWLANRSDTVISVQKLQSGTSRIAHGEVLFHSNERTLAALFKCTDSAVLVQPKPANGNYKIKI</sequence>
<comment type="caution">
    <text evidence="1">The sequence shown here is derived from an EMBL/GenBank/DDBJ whole genome shotgun (WGS) entry which is preliminary data.</text>
</comment>
<dbReference type="Gene3D" id="3.40.50.300">
    <property type="entry name" value="P-loop containing nucleotide triphosphate hydrolases"/>
    <property type="match status" value="1"/>
</dbReference>
<dbReference type="AlphaFoldDB" id="A0A2H9TQ35"/>
<gene>
    <name evidence="1" type="ORF">PSACC_00331</name>
</gene>
<name>A0A2H9TQ35_9FUNG</name>
<accession>A0A2H9TQ35</accession>
<evidence type="ECO:0008006" key="3">
    <source>
        <dbReference type="Google" id="ProtNLM"/>
    </source>
</evidence>